<dbReference type="Pfam" id="PF01734">
    <property type="entry name" value="Patatin"/>
    <property type="match status" value="1"/>
</dbReference>
<evidence type="ECO:0000256" key="3">
    <source>
        <dbReference type="ARBA" id="ARBA00023098"/>
    </source>
</evidence>
<name>A0A1H6UIX7_9MICO</name>
<dbReference type="InterPro" id="IPR002641">
    <property type="entry name" value="PNPLA_dom"/>
</dbReference>
<feature type="short sequence motif" description="GXSXG" evidence="4">
    <location>
        <begin position="43"/>
        <end position="47"/>
    </location>
</feature>
<dbReference type="RefSeq" id="WP_052405505.1">
    <property type="nucleotide sequence ID" value="NZ_BBLU01000002.1"/>
</dbReference>
<feature type="short sequence motif" description="DGA/G" evidence="4">
    <location>
        <begin position="159"/>
        <end position="161"/>
    </location>
</feature>
<keyword evidence="3 4" id="KW-0443">Lipid metabolism</keyword>
<feature type="active site" description="Nucleophile" evidence="4">
    <location>
        <position position="45"/>
    </location>
</feature>
<keyword evidence="1 4" id="KW-0378">Hydrolase</keyword>
<dbReference type="STRING" id="1043493.SAMN05421637_0423"/>
<protein>
    <submittedName>
        <fullName evidence="6">NTE family protein</fullName>
    </submittedName>
</protein>
<accession>A0A1H6UIX7</accession>
<feature type="active site" description="Proton acceptor" evidence="4">
    <location>
        <position position="159"/>
    </location>
</feature>
<dbReference type="AlphaFoldDB" id="A0A1H6UIX7"/>
<dbReference type="OrthoDB" id="5290098at2"/>
<dbReference type="InterPro" id="IPR050301">
    <property type="entry name" value="NTE"/>
</dbReference>
<gene>
    <name evidence="6" type="ORF">SAMN05421637_0423</name>
</gene>
<dbReference type="Gene3D" id="3.40.1090.10">
    <property type="entry name" value="Cytosolic phospholipase A2 catalytic domain"/>
    <property type="match status" value="2"/>
</dbReference>
<sequence length="243" mass="25246">MIDLRHAPSLGLSLGGGGTLGGAHIGVLQVLHERGIRPSMVIGTSSGALVGAAYAMGLDPYRLEELLLDVRWTDVATVPRRPGMGLLDAAALRASVTELIGGDVRIEDMPMRFAAVATDLVSRETAVIESGSLIDALRASISVPGIFRPVTLDGRRLADGGLKTNLPLQAALDLGASPVIGVRVAPEWDVPGFSSAAQLRALEIRPDVLVISPALRGRTWWQTKGLGAVVAAGRAAAEAALSE</sequence>
<evidence type="ECO:0000259" key="5">
    <source>
        <dbReference type="PROSITE" id="PS51635"/>
    </source>
</evidence>
<dbReference type="InterPro" id="IPR016035">
    <property type="entry name" value="Acyl_Trfase/lysoPLipase"/>
</dbReference>
<evidence type="ECO:0000256" key="4">
    <source>
        <dbReference type="PROSITE-ProRule" id="PRU01161"/>
    </source>
</evidence>
<keyword evidence="2 4" id="KW-0442">Lipid degradation</keyword>
<dbReference type="PANTHER" id="PTHR14226:SF76">
    <property type="entry name" value="NTE FAMILY PROTEIN RSSA"/>
    <property type="match status" value="1"/>
</dbReference>
<keyword evidence="7" id="KW-1185">Reference proteome</keyword>
<dbReference type="EMBL" id="FNZI01000001">
    <property type="protein sequence ID" value="SEI92229.1"/>
    <property type="molecule type" value="Genomic_DNA"/>
</dbReference>
<evidence type="ECO:0000256" key="2">
    <source>
        <dbReference type="ARBA" id="ARBA00022963"/>
    </source>
</evidence>
<dbReference type="SUPFAM" id="SSF52151">
    <property type="entry name" value="FabD/lysophospholipase-like"/>
    <property type="match status" value="1"/>
</dbReference>
<feature type="short sequence motif" description="GXGXXG" evidence="4">
    <location>
        <begin position="16"/>
        <end position="21"/>
    </location>
</feature>
<evidence type="ECO:0000256" key="1">
    <source>
        <dbReference type="ARBA" id="ARBA00022801"/>
    </source>
</evidence>
<organism evidence="6 7">
    <name type="scientific">Demequina mangrovi</name>
    <dbReference type="NCBI Taxonomy" id="1043493"/>
    <lineage>
        <taxon>Bacteria</taxon>
        <taxon>Bacillati</taxon>
        <taxon>Actinomycetota</taxon>
        <taxon>Actinomycetes</taxon>
        <taxon>Micrococcales</taxon>
        <taxon>Demequinaceae</taxon>
        <taxon>Demequina</taxon>
    </lineage>
</organism>
<dbReference type="GO" id="GO:0016787">
    <property type="term" value="F:hydrolase activity"/>
    <property type="evidence" value="ECO:0007669"/>
    <property type="project" value="UniProtKB-UniRule"/>
</dbReference>
<dbReference type="GO" id="GO:0016042">
    <property type="term" value="P:lipid catabolic process"/>
    <property type="evidence" value="ECO:0007669"/>
    <property type="project" value="UniProtKB-UniRule"/>
</dbReference>
<reference evidence="7" key="1">
    <citation type="submission" date="2016-10" db="EMBL/GenBank/DDBJ databases">
        <authorList>
            <person name="Varghese N."/>
        </authorList>
    </citation>
    <scope>NUCLEOTIDE SEQUENCE [LARGE SCALE GENOMIC DNA]</scope>
    <source>
        <strain evidence="7">DSM 24868</strain>
    </source>
</reference>
<dbReference type="eggNOG" id="COG1752">
    <property type="taxonomic scope" value="Bacteria"/>
</dbReference>
<evidence type="ECO:0000313" key="7">
    <source>
        <dbReference type="Proteomes" id="UP000183315"/>
    </source>
</evidence>
<feature type="domain" description="PNPLA" evidence="5">
    <location>
        <begin position="12"/>
        <end position="172"/>
    </location>
</feature>
<dbReference type="PROSITE" id="PS51635">
    <property type="entry name" value="PNPLA"/>
    <property type="match status" value="1"/>
</dbReference>
<dbReference type="Proteomes" id="UP000183315">
    <property type="component" value="Unassembled WGS sequence"/>
</dbReference>
<proteinExistence type="predicted"/>
<dbReference type="PANTHER" id="PTHR14226">
    <property type="entry name" value="NEUROPATHY TARGET ESTERASE/SWISS CHEESE D.MELANOGASTER"/>
    <property type="match status" value="1"/>
</dbReference>
<evidence type="ECO:0000313" key="6">
    <source>
        <dbReference type="EMBL" id="SEI92229.1"/>
    </source>
</evidence>